<dbReference type="RefSeq" id="WP_068823035.1">
    <property type="nucleotide sequence ID" value="NZ_LWHJ01000029.1"/>
</dbReference>
<organism evidence="2 3">
    <name type="scientific">Pedobacter psychrophilus</name>
    <dbReference type="NCBI Taxonomy" id="1826909"/>
    <lineage>
        <taxon>Bacteria</taxon>
        <taxon>Pseudomonadati</taxon>
        <taxon>Bacteroidota</taxon>
        <taxon>Sphingobacteriia</taxon>
        <taxon>Sphingobacteriales</taxon>
        <taxon>Sphingobacteriaceae</taxon>
        <taxon>Pedobacter</taxon>
    </lineage>
</organism>
<name>A0A179DEJ4_9SPHI</name>
<evidence type="ECO:0000313" key="3">
    <source>
        <dbReference type="Proteomes" id="UP000078459"/>
    </source>
</evidence>
<dbReference type="OrthoDB" id="1121493at2"/>
<proteinExistence type="predicted"/>
<protein>
    <submittedName>
        <fullName evidence="2">Uncharacterized protein</fullName>
    </submittedName>
</protein>
<dbReference type="STRING" id="1826909.A5893_12645"/>
<keyword evidence="3" id="KW-1185">Reference proteome</keyword>
<evidence type="ECO:0000313" key="2">
    <source>
        <dbReference type="EMBL" id="OAQ38883.1"/>
    </source>
</evidence>
<gene>
    <name evidence="2" type="ORF">A5893_12645</name>
</gene>
<reference evidence="2 3" key="1">
    <citation type="submission" date="2016-04" db="EMBL/GenBank/DDBJ databases">
        <authorList>
            <person name="Evans L.H."/>
            <person name="Alamgir A."/>
            <person name="Owens N."/>
            <person name="Weber N.D."/>
            <person name="Virtaneva K."/>
            <person name="Barbian K."/>
            <person name="Babar A."/>
            <person name="Rosenke K."/>
        </authorList>
    </citation>
    <scope>NUCLEOTIDE SEQUENCE [LARGE SCALE GENOMIC DNA]</scope>
    <source>
        <strain evidence="2 3">CCM 8644</strain>
    </source>
</reference>
<feature type="compositionally biased region" description="Basic and acidic residues" evidence="1">
    <location>
        <begin position="26"/>
        <end position="72"/>
    </location>
</feature>
<feature type="region of interest" description="Disordered" evidence="1">
    <location>
        <begin position="23"/>
        <end position="72"/>
    </location>
</feature>
<reference evidence="2 3" key="2">
    <citation type="submission" date="2016-06" db="EMBL/GenBank/DDBJ databases">
        <title>Pedobacter psychrophilus sp. nov., isolated from Antarctic fragmentary rock.</title>
        <authorList>
            <person name="Svec P."/>
        </authorList>
    </citation>
    <scope>NUCLEOTIDE SEQUENCE [LARGE SCALE GENOMIC DNA]</scope>
    <source>
        <strain evidence="2 3">CCM 8644</strain>
    </source>
</reference>
<evidence type="ECO:0000256" key="1">
    <source>
        <dbReference type="SAM" id="MobiDB-lite"/>
    </source>
</evidence>
<dbReference type="AlphaFoldDB" id="A0A179DEJ4"/>
<dbReference type="EMBL" id="LWHJ01000029">
    <property type="protein sequence ID" value="OAQ38883.1"/>
    <property type="molecule type" value="Genomic_DNA"/>
</dbReference>
<sequence length="278" mass="32321">MRIGYLITVAIVPLIMITTSSFEQGKGQDKNKGPKDKNHSENHQKEDKGNNKNFDKGKPEKDFKKLGKEIDKSNKSWEKEANKKYKEEERWVDGKWDDDRFAYRMSKLKGNKKDKWVNQNYYPGIVWFTGENYYDAKYPKNSKKVNICHKPNGSDYPVMINVSENAVQAHLNHGDYLGECKDWDRSPHSDTYWETRNNYYNQYVETTETLSLGEQLLALAISKLTNSQQQLTAQRPTLSSQQISNRELAIINLQNDTYDLRNSLDNGNNKVINVNFGF</sequence>
<comment type="caution">
    <text evidence="2">The sequence shown here is derived from an EMBL/GenBank/DDBJ whole genome shotgun (WGS) entry which is preliminary data.</text>
</comment>
<accession>A0A179DEJ4</accession>
<dbReference type="Proteomes" id="UP000078459">
    <property type="component" value="Unassembled WGS sequence"/>
</dbReference>